<dbReference type="PROSITE" id="PS00198">
    <property type="entry name" value="4FE4S_FER_1"/>
    <property type="match status" value="1"/>
</dbReference>
<keyword evidence="3" id="KW-0408">Iron</keyword>
<dbReference type="PROSITE" id="PS51379">
    <property type="entry name" value="4FE4S_FER_2"/>
    <property type="match status" value="1"/>
</dbReference>
<dbReference type="STRING" id="1797291.A2V47_02895"/>
<keyword evidence="1" id="KW-0004">4Fe-4S</keyword>
<accession>A0A1F5A6R7</accession>
<dbReference type="InterPro" id="IPR004453">
    <property type="entry name" value="QueG"/>
</dbReference>
<dbReference type="Proteomes" id="UP000177701">
    <property type="component" value="Unassembled WGS sequence"/>
</dbReference>
<keyword evidence="2" id="KW-0479">Metal-binding</keyword>
<proteinExistence type="predicted"/>
<dbReference type="GO" id="GO:0051539">
    <property type="term" value="F:4 iron, 4 sulfur cluster binding"/>
    <property type="evidence" value="ECO:0007669"/>
    <property type="project" value="UniProtKB-KW"/>
</dbReference>
<feature type="domain" description="4Fe-4S ferredoxin-type" evidence="5">
    <location>
        <begin position="175"/>
        <end position="204"/>
    </location>
</feature>
<evidence type="ECO:0000256" key="4">
    <source>
        <dbReference type="ARBA" id="ARBA00023014"/>
    </source>
</evidence>
<evidence type="ECO:0000313" key="6">
    <source>
        <dbReference type="EMBL" id="OGD14273.1"/>
    </source>
</evidence>
<evidence type="ECO:0000259" key="5">
    <source>
        <dbReference type="PROSITE" id="PS51379"/>
    </source>
</evidence>
<name>A0A1F5A6R7_9BACT</name>
<dbReference type="InterPro" id="IPR017896">
    <property type="entry name" value="4Fe4S_Fe-S-bd"/>
</dbReference>
<dbReference type="GO" id="GO:0008616">
    <property type="term" value="P:tRNA queuosine(34) biosynthetic process"/>
    <property type="evidence" value="ECO:0007669"/>
    <property type="project" value="InterPro"/>
</dbReference>
<evidence type="ECO:0000256" key="2">
    <source>
        <dbReference type="ARBA" id="ARBA00022723"/>
    </source>
</evidence>
<sequence length="314" mass="36335">MDKVIKELNQHLANTDFKSTIVSIQHLPDLQWDLENLLEQKILSRDFYDEIASHYNLFFNFEPPTDFPKAKSIIITAALQPKVSVKFKLSDKAYGVIIPPTYLQDTDKDASNIISLYLGKYGYKIYPAKLPVKLLAVHSGLARYGRNNIAYIDGWGSFFRLKAFFSDIPCIEDNWQEVRMMEFCNKCVACINKCPTGAIHQDRFLISAEKCLTFFNEKSDNFPRWVNPAWHNCFIGCMICQDVCPANKDYTEYIVPGGEFSEKETLMILKGVLKDKLPLDTIEKLKKLYLLDEYNILQRNLEVLIRKSRVRSML</sequence>
<dbReference type="PANTHER" id="PTHR30002:SF4">
    <property type="entry name" value="EPOXYQUEUOSINE REDUCTASE"/>
    <property type="match status" value="1"/>
</dbReference>
<dbReference type="SUPFAM" id="SSF54862">
    <property type="entry name" value="4Fe-4S ferredoxins"/>
    <property type="match status" value="1"/>
</dbReference>
<organism evidence="6 7">
    <name type="scientific">Candidatus Sediminicultor quintus</name>
    <dbReference type="NCBI Taxonomy" id="1797291"/>
    <lineage>
        <taxon>Bacteria</taxon>
        <taxon>Pseudomonadati</taxon>
        <taxon>Atribacterota</taxon>
        <taxon>Candidatus Phoenicimicrobiia</taxon>
        <taxon>Candidatus Pheonicimicrobiales</taxon>
        <taxon>Candidatus Phoenicimicrobiaceae</taxon>
        <taxon>Candidatus Sediminicultor</taxon>
    </lineage>
</organism>
<dbReference type="GO" id="GO:0046872">
    <property type="term" value="F:metal ion binding"/>
    <property type="evidence" value="ECO:0007669"/>
    <property type="project" value="UniProtKB-KW"/>
</dbReference>
<evidence type="ECO:0000313" key="7">
    <source>
        <dbReference type="Proteomes" id="UP000177701"/>
    </source>
</evidence>
<dbReference type="PANTHER" id="PTHR30002">
    <property type="entry name" value="EPOXYQUEUOSINE REDUCTASE"/>
    <property type="match status" value="1"/>
</dbReference>
<evidence type="ECO:0000256" key="3">
    <source>
        <dbReference type="ARBA" id="ARBA00023004"/>
    </source>
</evidence>
<dbReference type="Gene3D" id="3.30.70.20">
    <property type="match status" value="1"/>
</dbReference>
<dbReference type="GO" id="GO:0052693">
    <property type="term" value="F:epoxyqueuosine reductase activity"/>
    <property type="evidence" value="ECO:0007669"/>
    <property type="project" value="TreeGrafter"/>
</dbReference>
<protein>
    <recommendedName>
        <fullName evidence="5">4Fe-4S ferredoxin-type domain-containing protein</fullName>
    </recommendedName>
</protein>
<dbReference type="AlphaFoldDB" id="A0A1F5A6R7"/>
<keyword evidence="4" id="KW-0411">Iron-sulfur</keyword>
<dbReference type="InterPro" id="IPR017900">
    <property type="entry name" value="4Fe4S_Fe_S_CS"/>
</dbReference>
<dbReference type="Pfam" id="PF13484">
    <property type="entry name" value="Fer4_16"/>
    <property type="match status" value="1"/>
</dbReference>
<reference evidence="6 7" key="1">
    <citation type="journal article" date="2016" name="Nat. Commun.">
        <title>Thousands of microbial genomes shed light on interconnected biogeochemical processes in an aquifer system.</title>
        <authorList>
            <person name="Anantharaman K."/>
            <person name="Brown C.T."/>
            <person name="Hug L.A."/>
            <person name="Sharon I."/>
            <person name="Castelle C.J."/>
            <person name="Probst A.J."/>
            <person name="Thomas B.C."/>
            <person name="Singh A."/>
            <person name="Wilkins M.J."/>
            <person name="Karaoz U."/>
            <person name="Brodie E.L."/>
            <person name="Williams K.H."/>
            <person name="Hubbard S.S."/>
            <person name="Banfield J.F."/>
        </authorList>
    </citation>
    <scope>NUCLEOTIDE SEQUENCE [LARGE SCALE GENOMIC DNA]</scope>
</reference>
<comment type="caution">
    <text evidence="6">The sequence shown here is derived from an EMBL/GenBank/DDBJ whole genome shotgun (WGS) entry which is preliminary data.</text>
</comment>
<evidence type="ECO:0000256" key="1">
    <source>
        <dbReference type="ARBA" id="ARBA00022485"/>
    </source>
</evidence>
<dbReference type="EMBL" id="MEYH01000089">
    <property type="protein sequence ID" value="OGD14273.1"/>
    <property type="molecule type" value="Genomic_DNA"/>
</dbReference>
<gene>
    <name evidence="6" type="ORF">A2V47_02895</name>
</gene>